<protein>
    <submittedName>
        <fullName evidence="1">Uncharacterized protein</fullName>
    </submittedName>
</protein>
<accession>A0A3P6TKR3</accession>
<dbReference type="AlphaFoldDB" id="A0A3P6TKR3"/>
<evidence type="ECO:0000313" key="2">
    <source>
        <dbReference type="Proteomes" id="UP000277928"/>
    </source>
</evidence>
<sequence length="93" mass="10937">MGLTLECNESHFTNSLSFQKVLVDLFEHFAPSNMNSTSSSKMEHSLKRIENYQGRRKISRKEVVMQHKERCFYFFAFDQLLKPEISSKNPAFL</sequence>
<gene>
    <name evidence="1" type="ORF">NLS_LOCUS18</name>
</gene>
<reference evidence="1 2" key="1">
    <citation type="submission" date="2018-08" db="EMBL/GenBank/DDBJ databases">
        <authorList>
            <person name="Laetsch R D."/>
            <person name="Stevens L."/>
            <person name="Kumar S."/>
            <person name="Blaxter L. M."/>
        </authorList>
    </citation>
    <scope>NUCLEOTIDE SEQUENCE [LARGE SCALE GENOMIC DNA]</scope>
</reference>
<keyword evidence="2" id="KW-1185">Reference proteome</keyword>
<dbReference type="Proteomes" id="UP000277928">
    <property type="component" value="Unassembled WGS sequence"/>
</dbReference>
<evidence type="ECO:0000313" key="1">
    <source>
        <dbReference type="EMBL" id="VDK67054.1"/>
    </source>
</evidence>
<proteinExistence type="predicted"/>
<dbReference type="EMBL" id="UYRX01000001">
    <property type="protein sequence ID" value="VDK67054.1"/>
    <property type="molecule type" value="Genomic_DNA"/>
</dbReference>
<name>A0A3P6TKR3_LITSI</name>
<organism evidence="1 2">
    <name type="scientific">Litomosoides sigmodontis</name>
    <name type="common">Filarial nematode worm</name>
    <dbReference type="NCBI Taxonomy" id="42156"/>
    <lineage>
        <taxon>Eukaryota</taxon>
        <taxon>Metazoa</taxon>
        <taxon>Ecdysozoa</taxon>
        <taxon>Nematoda</taxon>
        <taxon>Chromadorea</taxon>
        <taxon>Rhabditida</taxon>
        <taxon>Spirurina</taxon>
        <taxon>Spiruromorpha</taxon>
        <taxon>Filarioidea</taxon>
        <taxon>Onchocercidae</taxon>
        <taxon>Litomosoides</taxon>
    </lineage>
</organism>